<keyword evidence="1" id="KW-0472">Membrane</keyword>
<evidence type="ECO:0008006" key="4">
    <source>
        <dbReference type="Google" id="ProtNLM"/>
    </source>
</evidence>
<sequence>MPRPLTPPDHPQRHVLANEVHARPLEPLSIPGRVVYLAVLIEPAERSAEHAQLTLLCESYAAAAPPVDAIYYSVNLGALRLRWEKHAEFSSYAFHGDGEVSAEWLAAIPGRTLVSAIAKVHARSQSDPDATHIAALFEHNDVVGADIGAGVAHVFSDFRIHPDGYLRFEVFDHGLSRRQAGRTVQRLFEIETYRMMALLALPVARTMAPQLREMEREVASLAALMAGQASTSEQLLDALTGMAARLERDIAESRFRFGAAQAYYDLVLARIAELRERRLPGTETLGEFMARRLAPAMATCESVTRRQLELSERIARASNLLSTQVGIVREQQNSELLASMNRRGRLQLRLQETIEGLSVIAITYYAVGLVGYGAKALTHANWPLDPDIAMGVSIPVIGLLVALGLHYVRRTIIRVEDNGIPAESKH</sequence>
<name>A0A916J583_9PROT</name>
<feature type="transmembrane region" description="Helical" evidence="1">
    <location>
        <begin position="388"/>
        <end position="408"/>
    </location>
</feature>
<comment type="caution">
    <text evidence="2">The sequence shown here is derived from an EMBL/GenBank/DDBJ whole genome shotgun (WGS) entry which is preliminary data.</text>
</comment>
<dbReference type="Pfam" id="PF11902">
    <property type="entry name" value="DUF3422"/>
    <property type="match status" value="1"/>
</dbReference>
<keyword evidence="1" id="KW-1133">Transmembrane helix</keyword>
<dbReference type="InterPro" id="IPR021830">
    <property type="entry name" value="DUF3422"/>
</dbReference>
<keyword evidence="3" id="KW-1185">Reference proteome</keyword>
<protein>
    <recommendedName>
        <fullName evidence="4">Membrane-anchored protein</fullName>
    </recommendedName>
</protein>
<dbReference type="RefSeq" id="WP_220636064.1">
    <property type="nucleotide sequence ID" value="NZ_CAJQUM010000001.1"/>
</dbReference>
<proteinExistence type="predicted"/>
<reference evidence="2" key="1">
    <citation type="submission" date="2021-04" db="EMBL/GenBank/DDBJ databases">
        <authorList>
            <person name="Hornung B."/>
        </authorList>
    </citation>
    <scope>NUCLEOTIDE SEQUENCE</scope>
    <source>
        <strain evidence="2">G5G6</strain>
    </source>
</reference>
<dbReference type="EMBL" id="CAJQUM010000001">
    <property type="protein sequence ID" value="CAG4884191.1"/>
    <property type="molecule type" value="Genomic_DNA"/>
</dbReference>
<evidence type="ECO:0000313" key="3">
    <source>
        <dbReference type="Proteomes" id="UP000742786"/>
    </source>
</evidence>
<dbReference type="AlphaFoldDB" id="A0A916J583"/>
<evidence type="ECO:0000313" key="2">
    <source>
        <dbReference type="EMBL" id="CAG4884191.1"/>
    </source>
</evidence>
<feature type="transmembrane region" description="Helical" evidence="1">
    <location>
        <begin position="353"/>
        <end position="373"/>
    </location>
</feature>
<evidence type="ECO:0000256" key="1">
    <source>
        <dbReference type="SAM" id="Phobius"/>
    </source>
</evidence>
<accession>A0A916J583</accession>
<organism evidence="2 3">
    <name type="scientific">Georgfuchsia toluolica</name>
    <dbReference type="NCBI Taxonomy" id="424218"/>
    <lineage>
        <taxon>Bacteria</taxon>
        <taxon>Pseudomonadati</taxon>
        <taxon>Pseudomonadota</taxon>
        <taxon>Betaproteobacteria</taxon>
        <taxon>Nitrosomonadales</taxon>
        <taxon>Sterolibacteriaceae</taxon>
        <taxon>Georgfuchsia</taxon>
    </lineage>
</organism>
<gene>
    <name evidence="2" type="ORF">GTOL_12074</name>
</gene>
<dbReference type="Proteomes" id="UP000742786">
    <property type="component" value="Unassembled WGS sequence"/>
</dbReference>
<keyword evidence="1" id="KW-0812">Transmembrane</keyword>